<dbReference type="AlphaFoldDB" id="W1WJV6"/>
<proteinExistence type="predicted"/>
<evidence type="ECO:0000313" key="1">
    <source>
        <dbReference type="EMBL" id="ETJ18176.1"/>
    </source>
</evidence>
<name>W1WJV6_9ZZZZ</name>
<feature type="non-terminal residue" evidence="1">
    <location>
        <position position="25"/>
    </location>
</feature>
<dbReference type="InterPro" id="IPR036567">
    <property type="entry name" value="RHF-like"/>
</dbReference>
<protein>
    <submittedName>
        <fullName evidence="1">Uncharacterized protein</fullName>
    </submittedName>
</protein>
<accession>W1WJV6</accession>
<comment type="caution">
    <text evidence="1">The sequence shown here is derived from an EMBL/GenBank/DDBJ whole genome shotgun (WGS) entry which is preliminary data.</text>
</comment>
<reference evidence="1" key="1">
    <citation type="submission" date="2013-12" db="EMBL/GenBank/DDBJ databases">
        <title>A Varibaculum cambriense genome reconstructed from a premature infant gut community with otherwise low bacterial novelty that shifts toward anaerobic metabolism during the third week of life.</title>
        <authorList>
            <person name="Brown C.T."/>
            <person name="Sharon I."/>
            <person name="Thomas B.C."/>
            <person name="Castelle C.J."/>
            <person name="Morowitz M.J."/>
            <person name="Banfield J.F."/>
        </authorList>
    </citation>
    <scope>NUCLEOTIDE SEQUENCE</scope>
</reference>
<gene>
    <name evidence="1" type="ORF">Q604_UNBC18663G0001</name>
</gene>
<sequence length="25" mass="2954">MLDYNVRGENIAVTDALRDYVEKRL</sequence>
<dbReference type="SUPFAM" id="SSF69754">
    <property type="entry name" value="Ribosome binding protein Y (YfiA homologue)"/>
    <property type="match status" value="1"/>
</dbReference>
<dbReference type="EMBL" id="AZMM01018663">
    <property type="protein sequence ID" value="ETJ18176.1"/>
    <property type="molecule type" value="Genomic_DNA"/>
</dbReference>
<organism evidence="1">
    <name type="scientific">human gut metagenome</name>
    <dbReference type="NCBI Taxonomy" id="408170"/>
    <lineage>
        <taxon>unclassified sequences</taxon>
        <taxon>metagenomes</taxon>
        <taxon>organismal metagenomes</taxon>
    </lineage>
</organism>